<dbReference type="OrthoDB" id="3480034at2"/>
<evidence type="ECO:0000259" key="2">
    <source>
        <dbReference type="Pfam" id="PF13581"/>
    </source>
</evidence>
<gene>
    <name evidence="3" type="ORF">SAMN04489764_0498</name>
</gene>
<dbReference type="SUPFAM" id="SSF55874">
    <property type="entry name" value="ATPase domain of HSP90 chaperone/DNA topoisomerase II/histidine kinase"/>
    <property type="match status" value="1"/>
</dbReference>
<name>A0A1H1AIY1_9ACTN</name>
<protein>
    <submittedName>
        <fullName evidence="3">Histidine kinase-like ATPase domain-containing protein</fullName>
    </submittedName>
</protein>
<evidence type="ECO:0000256" key="1">
    <source>
        <dbReference type="ARBA" id="ARBA00022527"/>
    </source>
</evidence>
<proteinExistence type="predicted"/>
<keyword evidence="4" id="KW-1185">Reference proteome</keyword>
<sequence>MTTTATVRKHYLELPILPTSPFQARMHVRHVLEKWRRNEFVRPAQLIVSELVTNAVKASMRCSMLPRTGPQAGPDVPADRVWVDLYRAGDAVVIRIWDASPKPPVMRSPNLDDEGGRGLLLVDVLASSWGYHWPATGGKIVWCKLAPRRRF</sequence>
<evidence type="ECO:0000313" key="4">
    <source>
        <dbReference type="Proteomes" id="UP000217103"/>
    </source>
</evidence>
<dbReference type="CDD" id="cd16936">
    <property type="entry name" value="HATPase_RsbW-like"/>
    <property type="match status" value="1"/>
</dbReference>
<dbReference type="GO" id="GO:0004674">
    <property type="term" value="F:protein serine/threonine kinase activity"/>
    <property type="evidence" value="ECO:0007669"/>
    <property type="project" value="UniProtKB-KW"/>
</dbReference>
<dbReference type="InterPro" id="IPR003594">
    <property type="entry name" value="HATPase_dom"/>
</dbReference>
<dbReference type="Proteomes" id="UP000217103">
    <property type="component" value="Unassembled WGS sequence"/>
</dbReference>
<keyword evidence="1" id="KW-0723">Serine/threonine-protein kinase</keyword>
<dbReference type="RefSeq" id="WP_093257420.1">
    <property type="nucleotide sequence ID" value="NZ_FNKK01000002.1"/>
</dbReference>
<dbReference type="PANTHER" id="PTHR35526:SF3">
    <property type="entry name" value="ANTI-SIGMA-F FACTOR RSBW"/>
    <property type="match status" value="1"/>
</dbReference>
<keyword evidence="3" id="KW-0808">Transferase</keyword>
<dbReference type="EMBL" id="FNKK01000002">
    <property type="protein sequence ID" value="SDQ39156.1"/>
    <property type="molecule type" value="Genomic_DNA"/>
</dbReference>
<dbReference type="InterPro" id="IPR036890">
    <property type="entry name" value="HATPase_C_sf"/>
</dbReference>
<dbReference type="PANTHER" id="PTHR35526">
    <property type="entry name" value="ANTI-SIGMA-F FACTOR RSBW-RELATED"/>
    <property type="match status" value="1"/>
</dbReference>
<dbReference type="InterPro" id="IPR050267">
    <property type="entry name" value="Anti-sigma-factor_SerPK"/>
</dbReference>
<dbReference type="Gene3D" id="3.30.565.10">
    <property type="entry name" value="Histidine kinase-like ATPase, C-terminal domain"/>
    <property type="match status" value="1"/>
</dbReference>
<dbReference type="STRING" id="35622.SAMN04489764_0498"/>
<reference evidence="3 4" key="1">
    <citation type="submission" date="2016-10" db="EMBL/GenBank/DDBJ databases">
        <authorList>
            <person name="de Groot N.N."/>
        </authorList>
    </citation>
    <scope>NUCLEOTIDE SEQUENCE [LARGE SCALE GENOMIC DNA]</scope>
    <source>
        <strain evidence="3 4">DSM 43794</strain>
    </source>
</reference>
<organism evidence="3 4">
    <name type="scientific">Thermostaphylospora chromogena</name>
    <dbReference type="NCBI Taxonomy" id="35622"/>
    <lineage>
        <taxon>Bacteria</taxon>
        <taxon>Bacillati</taxon>
        <taxon>Actinomycetota</taxon>
        <taxon>Actinomycetes</taxon>
        <taxon>Streptosporangiales</taxon>
        <taxon>Thermomonosporaceae</taxon>
        <taxon>Thermostaphylospora</taxon>
    </lineage>
</organism>
<feature type="domain" description="Histidine kinase/HSP90-like ATPase" evidence="2">
    <location>
        <begin position="26"/>
        <end position="142"/>
    </location>
</feature>
<dbReference type="AlphaFoldDB" id="A0A1H1AIY1"/>
<keyword evidence="3" id="KW-0418">Kinase</keyword>
<dbReference type="Pfam" id="PF13581">
    <property type="entry name" value="HATPase_c_2"/>
    <property type="match status" value="1"/>
</dbReference>
<accession>A0A1H1AIY1</accession>
<evidence type="ECO:0000313" key="3">
    <source>
        <dbReference type="EMBL" id="SDQ39156.1"/>
    </source>
</evidence>